<organism evidence="1">
    <name type="scientific">Fusobacterium polymorphum ATCC 10953</name>
    <dbReference type="NCBI Taxonomy" id="393480"/>
    <lineage>
        <taxon>Bacteria</taxon>
        <taxon>Fusobacteriati</taxon>
        <taxon>Fusobacteriota</taxon>
        <taxon>Fusobacteriia</taxon>
        <taxon>Fusobacteriales</taxon>
        <taxon>Fusobacteriaceae</taxon>
        <taxon>Fusobacterium</taxon>
    </lineage>
</organism>
<accession>A5TTK3</accession>
<dbReference type="EMBL" id="CM000440">
    <property type="protein sequence ID" value="EDK88228.1"/>
    <property type="molecule type" value="Genomic_DNA"/>
</dbReference>
<protein>
    <submittedName>
        <fullName evidence="1">Uncharacterized protein</fullName>
    </submittedName>
</protein>
<reference evidence="1" key="2">
    <citation type="submission" date="2007-05" db="EMBL/GenBank/DDBJ databases">
        <title>Genome sequence of Fusobacterium nucleatum subspecies polymorphum - a genetically tractable Fusobacterium.</title>
        <authorList>
            <person name="Karpathy S.E."/>
            <person name="Xiang Q."/>
            <person name="Gioia J."/>
            <person name="Jiang H."/>
            <person name="Liu Y."/>
            <person name="Petrosino J.F."/>
            <person name="Yerrapragada S."/>
            <person name="Fox G.E."/>
            <person name="Kinder Haake S."/>
            <person name="Weinstock G.M."/>
            <person name="Highlander S.K."/>
        </authorList>
    </citation>
    <scope>NUCLEOTIDE SEQUENCE [LARGE SCALE GENOMIC DNA]</scope>
    <source>
        <strain evidence="1">ATCC 10953</strain>
    </source>
</reference>
<evidence type="ECO:0000313" key="1">
    <source>
        <dbReference type="EMBL" id="EDK88228.1"/>
    </source>
</evidence>
<gene>
    <name evidence="1" type="ORF">FNP_0417</name>
</gene>
<dbReference type="HOGENOM" id="CLU_3153177_0_0_0"/>
<sequence length="48" mass="5188">MELIGIPNIENIISGPDTKGPVVNSIGPSITLYLLSTINYSLIILKDF</sequence>
<name>A5TTK3_FUSNP</name>
<proteinExistence type="predicted"/>
<reference evidence="1" key="1">
    <citation type="submission" date="2006-07" db="EMBL/GenBank/DDBJ databases">
        <authorList>
            <person name="Qin X."/>
            <person name="Weinstock G.M."/>
        </authorList>
    </citation>
    <scope>NUCLEOTIDE SEQUENCE [LARGE SCALE GENOMIC DNA]</scope>
    <source>
        <strain evidence="1">ATCC 10953</strain>
    </source>
</reference>
<dbReference type="Proteomes" id="UP000001921">
    <property type="component" value="Chromosome"/>
</dbReference>
<dbReference type="AlphaFoldDB" id="A5TTK3"/>